<organism evidence="1 2">
    <name type="scientific">Gigaspora margarita</name>
    <dbReference type="NCBI Taxonomy" id="4874"/>
    <lineage>
        <taxon>Eukaryota</taxon>
        <taxon>Fungi</taxon>
        <taxon>Fungi incertae sedis</taxon>
        <taxon>Mucoromycota</taxon>
        <taxon>Glomeromycotina</taxon>
        <taxon>Glomeromycetes</taxon>
        <taxon>Diversisporales</taxon>
        <taxon>Gigasporaceae</taxon>
        <taxon>Gigaspora</taxon>
    </lineage>
</organism>
<dbReference type="InterPro" id="IPR036396">
    <property type="entry name" value="Cyt_P450_sf"/>
</dbReference>
<sequence>KEIKSINVNDKEKLTPYILNMLLTANIPRNITQSISNESNKEPMSDEEVGDCIAKIFTFILYCVRNHLEVEQHILDEIEEVFGHGADFKITFEDLNKLVYIEAVIKE</sequence>
<evidence type="ECO:0000313" key="2">
    <source>
        <dbReference type="Proteomes" id="UP000789901"/>
    </source>
</evidence>
<accession>A0ABN7XQA1</accession>
<dbReference type="Pfam" id="PF00067">
    <property type="entry name" value="p450"/>
    <property type="match status" value="1"/>
</dbReference>
<dbReference type="EMBL" id="CAJVQB010170823">
    <property type="protein sequence ID" value="CAG8857424.1"/>
    <property type="molecule type" value="Genomic_DNA"/>
</dbReference>
<feature type="non-terminal residue" evidence="1">
    <location>
        <position position="107"/>
    </location>
</feature>
<protein>
    <submittedName>
        <fullName evidence="1">40579_t:CDS:1</fullName>
    </submittedName>
</protein>
<dbReference type="InterPro" id="IPR001128">
    <property type="entry name" value="Cyt_P450"/>
</dbReference>
<keyword evidence="2" id="KW-1185">Reference proteome</keyword>
<dbReference type="Proteomes" id="UP000789901">
    <property type="component" value="Unassembled WGS sequence"/>
</dbReference>
<comment type="caution">
    <text evidence="1">The sequence shown here is derived from an EMBL/GenBank/DDBJ whole genome shotgun (WGS) entry which is preliminary data.</text>
</comment>
<evidence type="ECO:0000313" key="1">
    <source>
        <dbReference type="EMBL" id="CAG8857424.1"/>
    </source>
</evidence>
<gene>
    <name evidence="1" type="ORF">GMARGA_LOCUS46243</name>
</gene>
<reference evidence="1 2" key="1">
    <citation type="submission" date="2021-06" db="EMBL/GenBank/DDBJ databases">
        <authorList>
            <person name="Kallberg Y."/>
            <person name="Tangrot J."/>
            <person name="Rosling A."/>
        </authorList>
    </citation>
    <scope>NUCLEOTIDE SEQUENCE [LARGE SCALE GENOMIC DNA]</scope>
    <source>
        <strain evidence="1 2">120-4 pot B 10/14</strain>
    </source>
</reference>
<proteinExistence type="predicted"/>
<name>A0ABN7XQA1_GIGMA</name>
<dbReference type="Gene3D" id="1.10.630.10">
    <property type="entry name" value="Cytochrome P450"/>
    <property type="match status" value="1"/>
</dbReference>
<dbReference type="SUPFAM" id="SSF48264">
    <property type="entry name" value="Cytochrome P450"/>
    <property type="match status" value="1"/>
</dbReference>
<feature type="non-terminal residue" evidence="1">
    <location>
        <position position="1"/>
    </location>
</feature>